<dbReference type="PATRIC" id="fig|1096930.3.peg.259"/>
<evidence type="ECO:0000313" key="1">
    <source>
        <dbReference type="EMBL" id="EQB19577.1"/>
    </source>
</evidence>
<dbReference type="EMBL" id="ATHL01000011">
    <property type="protein sequence ID" value="EQB19577.1"/>
    <property type="molecule type" value="Genomic_DNA"/>
</dbReference>
<evidence type="ECO:0000313" key="2">
    <source>
        <dbReference type="Proteomes" id="UP000015527"/>
    </source>
</evidence>
<dbReference type="eggNOG" id="ENOG50338ZR">
    <property type="taxonomic scope" value="Bacteria"/>
</dbReference>
<reference evidence="1 2" key="1">
    <citation type="journal article" date="2013" name="Genome Announc.">
        <title>Genome Sequence of Novosphingobium lindaniclasticum LE124T, Isolated from a Hexachlorocyclohexane Dumpsite.</title>
        <authorList>
            <person name="Saxena A."/>
            <person name="Nayyar N."/>
            <person name="Sangwan N."/>
            <person name="Kumari R."/>
            <person name="Khurana J.P."/>
            <person name="Lal R."/>
        </authorList>
    </citation>
    <scope>NUCLEOTIDE SEQUENCE [LARGE SCALE GENOMIC DNA]</scope>
    <source>
        <strain evidence="1 2">LE124</strain>
    </source>
</reference>
<keyword evidence="2" id="KW-1185">Reference proteome</keyword>
<evidence type="ECO:0008006" key="3">
    <source>
        <dbReference type="Google" id="ProtNLM"/>
    </source>
</evidence>
<name>T0I2M0_9SPHN</name>
<gene>
    <name evidence="1" type="ORF">L284_01310</name>
</gene>
<dbReference type="Proteomes" id="UP000015527">
    <property type="component" value="Unassembled WGS sequence"/>
</dbReference>
<accession>T0I2M0</accession>
<proteinExistence type="predicted"/>
<comment type="caution">
    <text evidence="1">The sequence shown here is derived from an EMBL/GenBank/DDBJ whole genome shotgun (WGS) entry which is preliminary data.</text>
</comment>
<dbReference type="RefSeq" id="WP_021232254.1">
    <property type="nucleotide sequence ID" value="NZ_ATHL01000011.1"/>
</dbReference>
<dbReference type="AlphaFoldDB" id="T0I2M0"/>
<protein>
    <recommendedName>
        <fullName evidence="3">DNA-directed DNA polymerase family A palm domain-containing protein</fullName>
    </recommendedName>
</protein>
<sequence length="389" mass="43842">MMKAVGALVADLLQRDHTHLGGWLFREFSRASFTDGPVGYRTTKQFFDELKACGMVDSVTGNMVWTDSEFTAGRHPEWKRATRFRGTAAFREWFASKGITRETWDLHFERSEEIHLGSAASVILRAARPANAGPKAKARDMIPHPEDKLFPDIKQRMDRLNAYLCEQTFAPFPAVFLRRIFANGDQQTSYQWNQGGRLYALGDESYQNARKEDRAAITINGKRTVELDLRAAHLTIIVGMGYIPASVLEGDPYAVEGLPREIAKQWVTMTLSHGKRHRQWPREIAAEYLRKHGRKLSDDFPLRKTGDLILSKLPIIGEDGQTAPVTWAELQYQDSEIMLEVLERLAFDHGVPALPVHDSLIVAEDAKDLAVSLLKSVFAEKVGIVPEIA</sequence>
<dbReference type="OrthoDB" id="7059994at2"/>
<organism evidence="1 2">
    <name type="scientific">Novosphingobium lindaniclasticum LE124</name>
    <dbReference type="NCBI Taxonomy" id="1096930"/>
    <lineage>
        <taxon>Bacteria</taxon>
        <taxon>Pseudomonadati</taxon>
        <taxon>Pseudomonadota</taxon>
        <taxon>Alphaproteobacteria</taxon>
        <taxon>Sphingomonadales</taxon>
        <taxon>Sphingomonadaceae</taxon>
        <taxon>Novosphingobium</taxon>
    </lineage>
</organism>